<keyword evidence="3 8" id="KW-0808">Transferase</keyword>
<dbReference type="GO" id="GO:0005829">
    <property type="term" value="C:cytosol"/>
    <property type="evidence" value="ECO:0007669"/>
    <property type="project" value="TreeGrafter"/>
</dbReference>
<dbReference type="Pfam" id="PF08543">
    <property type="entry name" value="Phos_pyr_kin"/>
    <property type="match status" value="1"/>
</dbReference>
<accession>A0A6N7QSH2</accession>
<dbReference type="RefSeq" id="WP_153718325.1">
    <property type="nucleotide sequence ID" value="NZ_WJPP01000001.1"/>
</dbReference>
<dbReference type="FunFam" id="3.40.1190.20:FF:000003">
    <property type="entry name" value="Phosphomethylpyrimidine kinase ThiD"/>
    <property type="match status" value="1"/>
</dbReference>
<keyword evidence="4" id="KW-0547">Nucleotide-binding</keyword>
<dbReference type="Proteomes" id="UP000433788">
    <property type="component" value="Unassembled WGS sequence"/>
</dbReference>
<dbReference type="UniPathway" id="UPA00060">
    <property type="reaction ID" value="UER00138"/>
</dbReference>
<dbReference type="EC" id="2.7.1.49" evidence="2"/>
<organism evidence="8 9">
    <name type="scientific">Spiribacter salilacus</name>
    <dbReference type="NCBI Taxonomy" id="2664894"/>
    <lineage>
        <taxon>Bacteria</taxon>
        <taxon>Pseudomonadati</taxon>
        <taxon>Pseudomonadota</taxon>
        <taxon>Gammaproteobacteria</taxon>
        <taxon>Chromatiales</taxon>
        <taxon>Ectothiorhodospiraceae</taxon>
        <taxon>Spiribacter</taxon>
    </lineage>
</organism>
<keyword evidence="6" id="KW-0067">ATP-binding</keyword>
<dbReference type="AlphaFoldDB" id="A0A6N7QSH2"/>
<dbReference type="GO" id="GO:0009228">
    <property type="term" value="P:thiamine biosynthetic process"/>
    <property type="evidence" value="ECO:0007669"/>
    <property type="project" value="InterPro"/>
</dbReference>
<dbReference type="PANTHER" id="PTHR20858:SF17">
    <property type="entry name" value="HYDROXYMETHYLPYRIMIDINE_PHOSPHOMETHYLPYRIMIDINE KINASE THI20-RELATED"/>
    <property type="match status" value="1"/>
</dbReference>
<dbReference type="GO" id="GO:0008972">
    <property type="term" value="F:phosphomethylpyrimidine kinase activity"/>
    <property type="evidence" value="ECO:0007669"/>
    <property type="project" value="InterPro"/>
</dbReference>
<name>A0A6N7QSH2_9GAMM</name>
<sequence length="273" mass="28467">MTPARILIIAGSDSGGGAGIQADIKAVTALQGYAMTAVTAVTAQNTLGVQAVHGLPPALIDAQIRSVLTDIGADCLKTGMLHSPEVITTVAHCIKELASDVPLIVDPVMVAQSGDRLVPQEAMQALIEHLIPRATLITPNIPEAEALLGQPIESTAGMRDAAEQLLCLGCKAVLLKGGHLRSAQLKDVLVTDGEHFEWIHERIDTTSDHGTGCTLASAIAEGVGRGLSLKHAIARGQAYLQTALREAVPLGKGHGPVNHLHTITAFKTGIIEQ</sequence>
<keyword evidence="9" id="KW-1185">Reference proteome</keyword>
<reference evidence="8 9" key="1">
    <citation type="submission" date="2019-11" db="EMBL/GenBank/DDBJ databases">
        <authorList>
            <person name="Zhang X.Y."/>
        </authorList>
    </citation>
    <scope>NUCLEOTIDE SEQUENCE [LARGE SCALE GENOMIC DNA]</scope>
    <source>
        <strain evidence="8 9">C176</strain>
    </source>
</reference>
<comment type="pathway">
    <text evidence="1">Cofactor biosynthesis; thiamine diphosphate biosynthesis.</text>
</comment>
<dbReference type="PANTHER" id="PTHR20858">
    <property type="entry name" value="PHOSPHOMETHYLPYRIMIDINE KINASE"/>
    <property type="match status" value="1"/>
</dbReference>
<dbReference type="EMBL" id="WJPP01000001">
    <property type="protein sequence ID" value="MRH77257.1"/>
    <property type="molecule type" value="Genomic_DNA"/>
</dbReference>
<dbReference type="GO" id="GO:0008902">
    <property type="term" value="F:hydroxymethylpyrimidine kinase activity"/>
    <property type="evidence" value="ECO:0007669"/>
    <property type="project" value="UniProtKB-EC"/>
</dbReference>
<comment type="caution">
    <text evidence="8">The sequence shown here is derived from an EMBL/GenBank/DDBJ whole genome shotgun (WGS) entry which is preliminary data.</text>
</comment>
<evidence type="ECO:0000256" key="4">
    <source>
        <dbReference type="ARBA" id="ARBA00022741"/>
    </source>
</evidence>
<keyword evidence="5 8" id="KW-0418">Kinase</keyword>
<feature type="domain" description="Pyridoxamine kinase/Phosphomethylpyrimidine kinase" evidence="7">
    <location>
        <begin position="13"/>
        <end position="258"/>
    </location>
</feature>
<evidence type="ECO:0000256" key="3">
    <source>
        <dbReference type="ARBA" id="ARBA00022679"/>
    </source>
</evidence>
<dbReference type="InterPro" id="IPR013749">
    <property type="entry name" value="PM/HMP-P_kinase-1"/>
</dbReference>
<dbReference type="NCBIfam" id="TIGR00097">
    <property type="entry name" value="HMP-P_kinase"/>
    <property type="match status" value="1"/>
</dbReference>
<evidence type="ECO:0000313" key="8">
    <source>
        <dbReference type="EMBL" id="MRH77257.1"/>
    </source>
</evidence>
<evidence type="ECO:0000313" key="9">
    <source>
        <dbReference type="Proteomes" id="UP000433788"/>
    </source>
</evidence>
<gene>
    <name evidence="8" type="primary">thiD</name>
    <name evidence="8" type="ORF">GH984_00830</name>
</gene>
<evidence type="ECO:0000256" key="2">
    <source>
        <dbReference type="ARBA" id="ARBA00012135"/>
    </source>
</evidence>
<evidence type="ECO:0000256" key="1">
    <source>
        <dbReference type="ARBA" id="ARBA00004948"/>
    </source>
</evidence>
<protein>
    <recommendedName>
        <fullName evidence="2">hydroxymethylpyrimidine kinase</fullName>
        <ecNumber evidence="2">2.7.1.49</ecNumber>
    </recommendedName>
</protein>
<dbReference type="GO" id="GO:0009229">
    <property type="term" value="P:thiamine diphosphate biosynthetic process"/>
    <property type="evidence" value="ECO:0007669"/>
    <property type="project" value="UniProtKB-UniPathway"/>
</dbReference>
<proteinExistence type="predicted"/>
<dbReference type="CDD" id="cd01169">
    <property type="entry name" value="HMPP_kinase"/>
    <property type="match status" value="1"/>
</dbReference>
<dbReference type="InterPro" id="IPR004399">
    <property type="entry name" value="HMP/HMP-P_kinase_dom"/>
</dbReference>
<evidence type="ECO:0000259" key="7">
    <source>
        <dbReference type="Pfam" id="PF08543"/>
    </source>
</evidence>
<dbReference type="InterPro" id="IPR029056">
    <property type="entry name" value="Ribokinase-like"/>
</dbReference>
<dbReference type="Gene3D" id="3.40.1190.20">
    <property type="match status" value="1"/>
</dbReference>
<evidence type="ECO:0000256" key="5">
    <source>
        <dbReference type="ARBA" id="ARBA00022777"/>
    </source>
</evidence>
<evidence type="ECO:0000256" key="6">
    <source>
        <dbReference type="ARBA" id="ARBA00022840"/>
    </source>
</evidence>
<dbReference type="GO" id="GO:0005524">
    <property type="term" value="F:ATP binding"/>
    <property type="evidence" value="ECO:0007669"/>
    <property type="project" value="UniProtKB-KW"/>
</dbReference>
<dbReference type="SUPFAM" id="SSF53613">
    <property type="entry name" value="Ribokinase-like"/>
    <property type="match status" value="1"/>
</dbReference>